<dbReference type="AlphaFoldDB" id="A0A498JUC2"/>
<proteinExistence type="predicted"/>
<name>A0A498JUC2_MALDO</name>
<dbReference type="PANTHER" id="PTHR46238:SF8">
    <property type="entry name" value="ENDONUCLEASE_EXONUCLEASE_PHOSPHATASE DOMAIN-CONTAINING PROTEIN"/>
    <property type="match status" value="1"/>
</dbReference>
<comment type="caution">
    <text evidence="2">The sequence shown here is derived from an EMBL/GenBank/DDBJ whole genome shotgun (WGS) entry which is preliminary data.</text>
</comment>
<reference evidence="2 3" key="1">
    <citation type="submission" date="2018-10" db="EMBL/GenBank/DDBJ databases">
        <title>A high-quality apple genome assembly.</title>
        <authorList>
            <person name="Hu J."/>
        </authorList>
    </citation>
    <scope>NUCLEOTIDE SEQUENCE [LARGE SCALE GENOMIC DNA]</scope>
    <source>
        <strain evidence="3">cv. HFTH1</strain>
        <tissue evidence="2">Young leaf</tissue>
    </source>
</reference>
<sequence length="127" mass="14380">MFGDAVYFDTSYQSITYGVLFGAWLGIDNHGRTIFFGCVLLQDETPHSFSWAFQISCVFVFVWKSTSGVLCDRRMPLKLKGKFYRTAIRSAMLYGTECWAVKHQHVHKNGCSGDDDALLGVWAHEKG</sequence>
<evidence type="ECO:0000313" key="2">
    <source>
        <dbReference type="EMBL" id="RXH99489.1"/>
    </source>
</evidence>
<organism evidence="2 3">
    <name type="scientific">Malus domestica</name>
    <name type="common">Apple</name>
    <name type="synonym">Pyrus malus</name>
    <dbReference type="NCBI Taxonomy" id="3750"/>
    <lineage>
        <taxon>Eukaryota</taxon>
        <taxon>Viridiplantae</taxon>
        <taxon>Streptophyta</taxon>
        <taxon>Embryophyta</taxon>
        <taxon>Tracheophyta</taxon>
        <taxon>Spermatophyta</taxon>
        <taxon>Magnoliopsida</taxon>
        <taxon>eudicotyledons</taxon>
        <taxon>Gunneridae</taxon>
        <taxon>Pentapetalae</taxon>
        <taxon>rosids</taxon>
        <taxon>fabids</taxon>
        <taxon>Rosales</taxon>
        <taxon>Rosaceae</taxon>
        <taxon>Amygdaloideae</taxon>
        <taxon>Maleae</taxon>
        <taxon>Malus</taxon>
    </lineage>
</organism>
<dbReference type="PANTHER" id="PTHR46238">
    <property type="entry name" value="REVERSE TRANSCRIPTASE DOMAIN-CONTAINING PROTEIN"/>
    <property type="match status" value="1"/>
</dbReference>
<evidence type="ECO:0000313" key="3">
    <source>
        <dbReference type="Proteomes" id="UP000290289"/>
    </source>
</evidence>
<dbReference type="InterPro" id="IPR018289">
    <property type="entry name" value="MULE_transposase_dom"/>
</dbReference>
<dbReference type="Proteomes" id="UP000290289">
    <property type="component" value="Chromosome 5"/>
</dbReference>
<gene>
    <name evidence="2" type="ORF">DVH24_011814</name>
</gene>
<dbReference type="Pfam" id="PF10551">
    <property type="entry name" value="MULE"/>
    <property type="match status" value="1"/>
</dbReference>
<dbReference type="EMBL" id="RDQH01000331">
    <property type="protein sequence ID" value="RXH99489.1"/>
    <property type="molecule type" value="Genomic_DNA"/>
</dbReference>
<feature type="domain" description="MULE transposase" evidence="1">
    <location>
        <begin position="6"/>
        <end position="75"/>
    </location>
</feature>
<accession>A0A498JUC2</accession>
<protein>
    <recommendedName>
        <fullName evidence="1">MULE transposase domain-containing protein</fullName>
    </recommendedName>
</protein>
<evidence type="ECO:0000259" key="1">
    <source>
        <dbReference type="Pfam" id="PF10551"/>
    </source>
</evidence>
<dbReference type="STRING" id="3750.A0A498JUC2"/>
<keyword evidence="3" id="KW-1185">Reference proteome</keyword>